<dbReference type="EMBL" id="JAJFAZ020000007">
    <property type="protein sequence ID" value="KAI5319156.1"/>
    <property type="molecule type" value="Genomic_DNA"/>
</dbReference>
<dbReference type="PANTHER" id="PTHR48258">
    <property type="entry name" value="DUF4218 DOMAIN-CONTAINING PROTEIN-RELATED"/>
    <property type="match status" value="1"/>
</dbReference>
<gene>
    <name evidence="3" type="ORF">L3X38_038864</name>
</gene>
<protein>
    <recommendedName>
        <fullName evidence="2">DUF4218 domain-containing protein</fullName>
    </recommendedName>
</protein>
<feature type="compositionally biased region" description="Polar residues" evidence="1">
    <location>
        <begin position="43"/>
        <end position="52"/>
    </location>
</feature>
<feature type="domain" description="DUF4218" evidence="2">
    <location>
        <begin position="298"/>
        <end position="352"/>
    </location>
</feature>
<evidence type="ECO:0000259" key="2">
    <source>
        <dbReference type="Pfam" id="PF13960"/>
    </source>
</evidence>
<dbReference type="Proteomes" id="UP001054821">
    <property type="component" value="Chromosome 7"/>
</dbReference>
<dbReference type="AlphaFoldDB" id="A0AAD4V887"/>
<dbReference type="InterPro" id="IPR025452">
    <property type="entry name" value="DUF4218"/>
</dbReference>
<dbReference type="Pfam" id="PF13960">
    <property type="entry name" value="DUF4218"/>
    <property type="match status" value="1"/>
</dbReference>
<comment type="caution">
    <text evidence="3">The sequence shown here is derived from an EMBL/GenBank/DDBJ whole genome shotgun (WGS) entry which is preliminary data.</text>
</comment>
<dbReference type="Pfam" id="PF03004">
    <property type="entry name" value="Transposase_24"/>
    <property type="match status" value="1"/>
</dbReference>
<evidence type="ECO:0000256" key="1">
    <source>
        <dbReference type="SAM" id="MobiDB-lite"/>
    </source>
</evidence>
<organism evidence="3 4">
    <name type="scientific">Prunus dulcis</name>
    <name type="common">Almond</name>
    <name type="synonym">Amygdalus dulcis</name>
    <dbReference type="NCBI Taxonomy" id="3755"/>
    <lineage>
        <taxon>Eukaryota</taxon>
        <taxon>Viridiplantae</taxon>
        <taxon>Streptophyta</taxon>
        <taxon>Embryophyta</taxon>
        <taxon>Tracheophyta</taxon>
        <taxon>Spermatophyta</taxon>
        <taxon>Magnoliopsida</taxon>
        <taxon>eudicotyledons</taxon>
        <taxon>Gunneridae</taxon>
        <taxon>Pentapetalae</taxon>
        <taxon>rosids</taxon>
        <taxon>fabids</taxon>
        <taxon>Rosales</taxon>
        <taxon>Rosaceae</taxon>
        <taxon>Amygdaloideae</taxon>
        <taxon>Amygdaleae</taxon>
        <taxon>Prunus</taxon>
    </lineage>
</organism>
<name>A0AAD4V887_PRUDU</name>
<evidence type="ECO:0000313" key="4">
    <source>
        <dbReference type="Proteomes" id="UP001054821"/>
    </source>
</evidence>
<accession>A0AAD4V887</accession>
<reference evidence="3 4" key="1">
    <citation type="journal article" date="2022" name="G3 (Bethesda)">
        <title>Whole-genome sequence and methylome profiling of the almond [Prunus dulcis (Mill.) D.A. Webb] cultivar 'Nonpareil'.</title>
        <authorList>
            <person name="D'Amico-Willman K.M."/>
            <person name="Ouma W.Z."/>
            <person name="Meulia T."/>
            <person name="Sideli G.M."/>
            <person name="Gradziel T.M."/>
            <person name="Fresnedo-Ramirez J."/>
        </authorList>
    </citation>
    <scope>NUCLEOTIDE SEQUENCE [LARGE SCALE GENOMIC DNA]</scope>
    <source>
        <strain evidence="3">Clone GOH B32 T37-40</strain>
    </source>
</reference>
<proteinExistence type="predicted"/>
<sequence>MVSQQQTKDSGSKKLGMEAPQDKSSKEMKSSKKMKFASSSAKTEQTSQTTISDDSKTGRGMSTMPRVVKRKLQKLRPIVEYNKRGKGIGQAHSEMQSYIGVLARSRVPLVDKKWSQISKDVKEQIWEAVDMAFVVGQGGKKWKDFKSTLTRHYILPYTNDKEKLSHPPETYKFTEKAQWDAFVASRLSKDFESVHSQHAQIREKLEYNHRLSRKGYAGLEDQLEETMPGVEIDRSTLWKRARQDKHGNIPDPKVAEKAKLIVPEGYSSNIKNIVSLQDSRLLGLKSHDCHTLMQQLLPVAIRSVLEKPARYMKVLKGYVQNRTRPEGCIAERYIAEEAVEFCTQHLSDVSTVGVPSSQKMGVSKPLSGCTVSVVDQDLLNQAHLYVLENTEEVLPYIEQHMIHITTAYPKFRKRTKWLQDKHNSTFIQWLRFKVQSELEEDNHGVSENLRWLAAGPNMAVPLYMS</sequence>
<feature type="region of interest" description="Disordered" evidence="1">
    <location>
        <begin position="1"/>
        <end position="63"/>
    </location>
</feature>
<dbReference type="InterPro" id="IPR004252">
    <property type="entry name" value="Probable_transposase_24"/>
</dbReference>
<evidence type="ECO:0000313" key="3">
    <source>
        <dbReference type="EMBL" id="KAI5319156.1"/>
    </source>
</evidence>
<keyword evidence="4" id="KW-1185">Reference proteome</keyword>
<feature type="compositionally biased region" description="Basic and acidic residues" evidence="1">
    <location>
        <begin position="10"/>
        <end position="30"/>
    </location>
</feature>